<dbReference type="InterPro" id="IPR005107">
    <property type="entry name" value="CO_DH_flav_C"/>
</dbReference>
<dbReference type="InterPro" id="IPR036683">
    <property type="entry name" value="CO_DH_flav_C_dom_sf"/>
</dbReference>
<evidence type="ECO:0000313" key="6">
    <source>
        <dbReference type="Proteomes" id="UP000094296"/>
    </source>
</evidence>
<evidence type="ECO:0000256" key="1">
    <source>
        <dbReference type="ARBA" id="ARBA00022630"/>
    </source>
</evidence>
<dbReference type="InterPro" id="IPR016166">
    <property type="entry name" value="FAD-bd_PCMH"/>
</dbReference>
<name>A0A1E5G0E2_9FIRM</name>
<dbReference type="SUPFAM" id="SSF55447">
    <property type="entry name" value="CO dehydrogenase flavoprotein C-terminal domain-like"/>
    <property type="match status" value="1"/>
</dbReference>
<dbReference type="InterPro" id="IPR016169">
    <property type="entry name" value="FAD-bd_PCMH_sub2"/>
</dbReference>
<dbReference type="Pfam" id="PF00941">
    <property type="entry name" value="FAD_binding_5"/>
    <property type="match status" value="1"/>
</dbReference>
<dbReference type="Gene3D" id="3.30.43.10">
    <property type="entry name" value="Uridine Diphospho-n-acetylenolpyruvylglucosamine Reductase, domain 2"/>
    <property type="match status" value="1"/>
</dbReference>
<dbReference type="InterPro" id="IPR002346">
    <property type="entry name" value="Mopterin_DH_FAD-bd"/>
</dbReference>
<dbReference type="GO" id="GO:0071949">
    <property type="term" value="F:FAD binding"/>
    <property type="evidence" value="ECO:0007669"/>
    <property type="project" value="InterPro"/>
</dbReference>
<feature type="domain" description="FAD-binding PCMH-type" evidence="4">
    <location>
        <begin position="1"/>
        <end position="174"/>
    </location>
</feature>
<evidence type="ECO:0000256" key="3">
    <source>
        <dbReference type="ARBA" id="ARBA00023002"/>
    </source>
</evidence>
<dbReference type="RefSeq" id="WP_069643807.1">
    <property type="nucleotide sequence ID" value="NZ_MIJE01000032.1"/>
</dbReference>
<keyword evidence="3" id="KW-0560">Oxidoreductase</keyword>
<dbReference type="Proteomes" id="UP000094296">
    <property type="component" value="Unassembled WGS sequence"/>
</dbReference>
<accession>A0A1E5G0E2</accession>
<protein>
    <submittedName>
        <fullName evidence="5">Xanthine dehydrogenase</fullName>
    </submittedName>
</protein>
<comment type="caution">
    <text evidence="5">The sequence shown here is derived from an EMBL/GenBank/DDBJ whole genome shotgun (WGS) entry which is preliminary data.</text>
</comment>
<dbReference type="PANTHER" id="PTHR42659">
    <property type="entry name" value="XANTHINE DEHYDROGENASE SUBUNIT C-RELATED"/>
    <property type="match status" value="1"/>
</dbReference>
<dbReference type="AlphaFoldDB" id="A0A1E5G0E2"/>
<dbReference type="InterPro" id="IPR051312">
    <property type="entry name" value="Diverse_Substr_Oxidored"/>
</dbReference>
<dbReference type="SMART" id="SM01092">
    <property type="entry name" value="CO_deh_flav_C"/>
    <property type="match status" value="1"/>
</dbReference>
<evidence type="ECO:0000313" key="5">
    <source>
        <dbReference type="EMBL" id="OEF96301.1"/>
    </source>
</evidence>
<dbReference type="PROSITE" id="PS51387">
    <property type="entry name" value="FAD_PCMH"/>
    <property type="match status" value="1"/>
</dbReference>
<dbReference type="STRING" id="766136.BHF68_09065"/>
<dbReference type="Gene3D" id="3.30.465.10">
    <property type="match status" value="1"/>
</dbReference>
<dbReference type="EMBL" id="MIJE01000032">
    <property type="protein sequence ID" value="OEF96301.1"/>
    <property type="molecule type" value="Genomic_DNA"/>
</dbReference>
<organism evidence="5 6">
    <name type="scientific">Desulfuribacillus alkaliarsenatis</name>
    <dbReference type="NCBI Taxonomy" id="766136"/>
    <lineage>
        <taxon>Bacteria</taxon>
        <taxon>Bacillati</taxon>
        <taxon>Bacillota</taxon>
        <taxon>Desulfuribacillia</taxon>
        <taxon>Desulfuribacillales</taxon>
        <taxon>Desulfuribacillaceae</taxon>
        <taxon>Desulfuribacillus</taxon>
    </lineage>
</organism>
<evidence type="ECO:0000256" key="2">
    <source>
        <dbReference type="ARBA" id="ARBA00022827"/>
    </source>
</evidence>
<dbReference type="InterPro" id="IPR016167">
    <property type="entry name" value="FAD-bd_PCMH_sub1"/>
</dbReference>
<dbReference type="SUPFAM" id="SSF56176">
    <property type="entry name" value="FAD-binding/transporter-associated domain-like"/>
    <property type="match status" value="1"/>
</dbReference>
<evidence type="ECO:0000259" key="4">
    <source>
        <dbReference type="PROSITE" id="PS51387"/>
    </source>
</evidence>
<dbReference type="PANTHER" id="PTHR42659:SF2">
    <property type="entry name" value="XANTHINE DEHYDROGENASE SUBUNIT C-RELATED"/>
    <property type="match status" value="1"/>
</dbReference>
<dbReference type="Gene3D" id="3.30.390.50">
    <property type="entry name" value="CO dehydrogenase flavoprotein, C-terminal domain"/>
    <property type="match status" value="1"/>
</dbReference>
<dbReference type="GO" id="GO:0016491">
    <property type="term" value="F:oxidoreductase activity"/>
    <property type="evidence" value="ECO:0007669"/>
    <property type="project" value="UniProtKB-KW"/>
</dbReference>
<keyword evidence="6" id="KW-1185">Reference proteome</keyword>
<gene>
    <name evidence="5" type="ORF">BHF68_09065</name>
</gene>
<keyword evidence="1" id="KW-0285">Flavoprotein</keyword>
<proteinExistence type="predicted"/>
<sequence>MIPFDFEYHKPQNIAQAVSLYQELKSQGRNVLYYSGGTEIITLGRLNQVYADAVIDIKEIYECNIAKIEDGKLVFGSALTLAEIKNKNMFPALTKTIGEVADHTVRNKITLGGNICSQIIYREGVLPLLLADAEVVLAGPGGQRKVYLSEVFNGSLQAKAGEFLIQVIVDQQWATYPYRSVKRRKQGNIGYPLMTIVAMNASNNQIRLAISGLCSYPFRCLEMEMAINNQAAPLDERINDAMATIPDIIIDDVEGSAEYRQFVLYKTLEDILMSLEGEVNV</sequence>
<keyword evidence="2" id="KW-0274">FAD</keyword>
<reference evidence="5 6" key="1">
    <citation type="submission" date="2016-09" db="EMBL/GenBank/DDBJ databases">
        <title>Draft genome sequence for the type strain of Desulfuribacillus alkaliarsenatis AHT28, an obligately anaerobic, sulfidogenic bacterium isolated from Russian soda lake sediments.</title>
        <authorList>
            <person name="Abin C.A."/>
            <person name="Hollibaugh J.T."/>
        </authorList>
    </citation>
    <scope>NUCLEOTIDE SEQUENCE [LARGE SCALE GENOMIC DNA]</scope>
    <source>
        <strain evidence="5 6">AHT28</strain>
    </source>
</reference>
<dbReference type="InterPro" id="IPR036318">
    <property type="entry name" value="FAD-bd_PCMH-like_sf"/>
</dbReference>
<dbReference type="OrthoDB" id="9774454at2"/>